<evidence type="ECO:0000313" key="1">
    <source>
        <dbReference type="EMBL" id="KKK68048.1"/>
    </source>
</evidence>
<protein>
    <submittedName>
        <fullName evidence="1">Uncharacterized protein</fullName>
    </submittedName>
</protein>
<name>A0A0F8XGP1_9ZZZZ</name>
<proteinExistence type="predicted"/>
<dbReference type="AlphaFoldDB" id="A0A0F8XGP1"/>
<dbReference type="EMBL" id="LAZR01059314">
    <property type="protein sequence ID" value="KKK68048.1"/>
    <property type="molecule type" value="Genomic_DNA"/>
</dbReference>
<sequence length="66" mass="7863">MSKSIEHYKYLLETNPKWLGTQGQEIMEHYIKLEADFYQALEREKALEITLFEAGLERIERCLKEG</sequence>
<reference evidence="1" key="1">
    <citation type="journal article" date="2015" name="Nature">
        <title>Complex archaea that bridge the gap between prokaryotes and eukaryotes.</title>
        <authorList>
            <person name="Spang A."/>
            <person name="Saw J.H."/>
            <person name="Jorgensen S.L."/>
            <person name="Zaremba-Niedzwiedzka K."/>
            <person name="Martijn J."/>
            <person name="Lind A.E."/>
            <person name="van Eijk R."/>
            <person name="Schleper C."/>
            <person name="Guy L."/>
            <person name="Ettema T.J."/>
        </authorList>
    </citation>
    <scope>NUCLEOTIDE SEQUENCE</scope>
</reference>
<comment type="caution">
    <text evidence="1">The sequence shown here is derived from an EMBL/GenBank/DDBJ whole genome shotgun (WGS) entry which is preliminary data.</text>
</comment>
<accession>A0A0F8XGP1</accession>
<gene>
    <name evidence="1" type="ORF">LCGC14_2947980</name>
</gene>
<organism evidence="1">
    <name type="scientific">marine sediment metagenome</name>
    <dbReference type="NCBI Taxonomy" id="412755"/>
    <lineage>
        <taxon>unclassified sequences</taxon>
        <taxon>metagenomes</taxon>
        <taxon>ecological metagenomes</taxon>
    </lineage>
</organism>